<dbReference type="Gene3D" id="3.30.9.10">
    <property type="entry name" value="D-Amino Acid Oxidase, subunit A, domain 2"/>
    <property type="match status" value="1"/>
</dbReference>
<dbReference type="Gene3D" id="3.50.50.60">
    <property type="entry name" value="FAD/NAD(P)-binding domain"/>
    <property type="match status" value="1"/>
</dbReference>
<dbReference type="RefSeq" id="WP_085865098.1">
    <property type="nucleotide sequence ID" value="NZ_FWFT01000004.1"/>
</dbReference>
<dbReference type="GO" id="GO:0050622">
    <property type="term" value="F:glycine dehydrogenase (cyanide-forming) activity"/>
    <property type="evidence" value="ECO:0007669"/>
    <property type="project" value="UniProtKB-EC"/>
</dbReference>
<evidence type="ECO:0000259" key="2">
    <source>
        <dbReference type="Pfam" id="PF01266"/>
    </source>
</evidence>
<keyword evidence="4" id="KW-1185">Reference proteome</keyword>
<organism evidence="3 4">
    <name type="scientific">Pseudooctadecabacter jejudonensis</name>
    <dbReference type="NCBI Taxonomy" id="1391910"/>
    <lineage>
        <taxon>Bacteria</taxon>
        <taxon>Pseudomonadati</taxon>
        <taxon>Pseudomonadota</taxon>
        <taxon>Alphaproteobacteria</taxon>
        <taxon>Rhodobacterales</taxon>
        <taxon>Paracoccaceae</taxon>
        <taxon>Pseudooctadecabacter</taxon>
    </lineage>
</organism>
<dbReference type="PANTHER" id="PTHR13847">
    <property type="entry name" value="SARCOSINE DEHYDROGENASE-RELATED"/>
    <property type="match status" value="1"/>
</dbReference>
<keyword evidence="1 3" id="KW-0560">Oxidoreductase</keyword>
<protein>
    <submittedName>
        <fullName evidence="3">Hydrogen cyanide synthase subunit HcnC</fullName>
        <ecNumber evidence="3">1.4.99.5</ecNumber>
    </submittedName>
</protein>
<gene>
    <name evidence="3" type="primary">hcnC</name>
    <name evidence="3" type="ORF">PSJ8397_02714</name>
</gene>
<dbReference type="OrthoDB" id="7421214at2"/>
<dbReference type="Proteomes" id="UP000193623">
    <property type="component" value="Unassembled WGS sequence"/>
</dbReference>
<evidence type="ECO:0000313" key="3">
    <source>
        <dbReference type="EMBL" id="SLN51708.1"/>
    </source>
</evidence>
<dbReference type="SUPFAM" id="SSF51905">
    <property type="entry name" value="FAD/NAD(P)-binding domain"/>
    <property type="match status" value="1"/>
</dbReference>
<evidence type="ECO:0000256" key="1">
    <source>
        <dbReference type="ARBA" id="ARBA00023002"/>
    </source>
</evidence>
<dbReference type="InterPro" id="IPR036188">
    <property type="entry name" value="FAD/NAD-bd_sf"/>
</dbReference>
<dbReference type="GO" id="GO:0005737">
    <property type="term" value="C:cytoplasm"/>
    <property type="evidence" value="ECO:0007669"/>
    <property type="project" value="TreeGrafter"/>
</dbReference>
<evidence type="ECO:0000313" key="4">
    <source>
        <dbReference type="Proteomes" id="UP000193623"/>
    </source>
</evidence>
<dbReference type="PANTHER" id="PTHR13847:SF287">
    <property type="entry name" value="FAD-DEPENDENT OXIDOREDUCTASE DOMAIN-CONTAINING PROTEIN 1"/>
    <property type="match status" value="1"/>
</dbReference>
<reference evidence="3 4" key="1">
    <citation type="submission" date="2017-03" db="EMBL/GenBank/DDBJ databases">
        <authorList>
            <person name="Afonso C.L."/>
            <person name="Miller P.J."/>
            <person name="Scott M.A."/>
            <person name="Spackman E."/>
            <person name="Goraichik I."/>
            <person name="Dimitrov K.M."/>
            <person name="Suarez D.L."/>
            <person name="Swayne D.E."/>
        </authorList>
    </citation>
    <scope>NUCLEOTIDE SEQUENCE [LARGE SCALE GENOMIC DNA]</scope>
    <source>
        <strain evidence="3 4">CECT 8397</strain>
    </source>
</reference>
<proteinExistence type="predicted"/>
<dbReference type="EC" id="1.4.99.5" evidence="3"/>
<name>A0A1Y5SYM2_9RHOB</name>
<feature type="domain" description="FAD dependent oxidoreductase" evidence="2">
    <location>
        <begin position="3"/>
        <end position="335"/>
    </location>
</feature>
<dbReference type="Pfam" id="PF01266">
    <property type="entry name" value="DAO"/>
    <property type="match status" value="1"/>
</dbReference>
<sequence length="359" mass="38121">MIDFLVIGGGIAGCSVGARLSDLGRVVLLERESALAYHASGRSAAMFEESYGLPSTIALNEASKAYHFEAHGGVVSPRGLMLIGTDDTRAAFEADLVSMRMHEVTVEEARAMVPILNDTVTRVGHHAEAWDLDTDKLVQDFARDVRSAGGDVRTGAEVTAIARTGAGWQVTAGAEVFDARVLVNAAGAWVDEVAKMAGLAPLGVTPLRRSMARIPAPGGHDVLGWPMMFGPGENWYAKPDAGALIVSPAEEVPMPPMDAWADDMTLAEGLARYEAHVTEPVTQMLSNWAGLRTFSPDRNLVLGPDPQDAAFVWMAGQGGYGFQTAPAASQLVADLVGGRTPQIAADMVARLRPDRFDRG</sequence>
<dbReference type="InterPro" id="IPR006076">
    <property type="entry name" value="FAD-dep_OxRdtase"/>
</dbReference>
<accession>A0A1Y5SYM2</accession>
<dbReference type="EMBL" id="FWFT01000004">
    <property type="protein sequence ID" value="SLN51708.1"/>
    <property type="molecule type" value="Genomic_DNA"/>
</dbReference>
<dbReference type="AlphaFoldDB" id="A0A1Y5SYM2"/>